<evidence type="ECO:0000313" key="2">
    <source>
        <dbReference type="Proteomes" id="UP001066276"/>
    </source>
</evidence>
<proteinExistence type="predicted"/>
<sequence length="279" mass="31444">MNRDICSNDVLMAILRLQPGTAPGQDRYTSDFYKMCAASLAPILARLYHFFSTMGTLSDIMKLATIKVPLTHILQDEASKMDRDICSNEVLMALLCLQLGTAPGQDRDTSDFYKMCAASLAPILACLYHFFSTMGTLSHIMKLATIKVLPKPGKDTTLHSSNCPICLLNIDTKIWTSFLASYLTQYMQFLVYPDLVYTLQLGEDAVTVLNASFIFSDKTKYSQIPSLLLSINEEKAFNYVHWQLLWLVLTKIGLGVWFSRWTWCSYTGPRAMVRVNGLI</sequence>
<organism evidence="1 2">
    <name type="scientific">Pleurodeles waltl</name>
    <name type="common">Iberian ribbed newt</name>
    <dbReference type="NCBI Taxonomy" id="8319"/>
    <lineage>
        <taxon>Eukaryota</taxon>
        <taxon>Metazoa</taxon>
        <taxon>Chordata</taxon>
        <taxon>Craniata</taxon>
        <taxon>Vertebrata</taxon>
        <taxon>Euteleostomi</taxon>
        <taxon>Amphibia</taxon>
        <taxon>Batrachia</taxon>
        <taxon>Caudata</taxon>
        <taxon>Salamandroidea</taxon>
        <taxon>Salamandridae</taxon>
        <taxon>Pleurodelinae</taxon>
        <taxon>Pleurodeles</taxon>
    </lineage>
</organism>
<evidence type="ECO:0000313" key="1">
    <source>
        <dbReference type="EMBL" id="KAJ1091391.1"/>
    </source>
</evidence>
<dbReference type="PANTHER" id="PTHR19446">
    <property type="entry name" value="REVERSE TRANSCRIPTASES"/>
    <property type="match status" value="1"/>
</dbReference>
<comment type="caution">
    <text evidence="1">The sequence shown here is derived from an EMBL/GenBank/DDBJ whole genome shotgun (WGS) entry which is preliminary data.</text>
</comment>
<gene>
    <name evidence="1" type="ORF">NDU88_004517</name>
</gene>
<dbReference type="Proteomes" id="UP001066276">
    <property type="component" value="Chromosome 11"/>
</dbReference>
<reference evidence="1" key="1">
    <citation type="journal article" date="2022" name="bioRxiv">
        <title>Sequencing and chromosome-scale assembly of the giantPleurodeles waltlgenome.</title>
        <authorList>
            <person name="Brown T."/>
            <person name="Elewa A."/>
            <person name="Iarovenko S."/>
            <person name="Subramanian E."/>
            <person name="Araus A.J."/>
            <person name="Petzold A."/>
            <person name="Susuki M."/>
            <person name="Suzuki K.-i.T."/>
            <person name="Hayashi T."/>
            <person name="Toyoda A."/>
            <person name="Oliveira C."/>
            <person name="Osipova E."/>
            <person name="Leigh N.D."/>
            <person name="Simon A."/>
            <person name="Yun M.H."/>
        </authorList>
    </citation>
    <scope>NUCLEOTIDE SEQUENCE</scope>
    <source>
        <strain evidence="1">20211129_DDA</strain>
        <tissue evidence="1">Liver</tissue>
    </source>
</reference>
<dbReference type="AlphaFoldDB" id="A0AAV7LIU2"/>
<name>A0AAV7LIU2_PLEWA</name>
<keyword evidence="2" id="KW-1185">Reference proteome</keyword>
<protein>
    <submittedName>
        <fullName evidence="1">Uncharacterized protein</fullName>
    </submittedName>
</protein>
<dbReference type="EMBL" id="JANPWB010000015">
    <property type="protein sequence ID" value="KAJ1091391.1"/>
    <property type="molecule type" value="Genomic_DNA"/>
</dbReference>
<accession>A0AAV7LIU2</accession>